<reference evidence="1 2" key="1">
    <citation type="journal article" date="2024" name="BMC Genomics">
        <title>De novo assembly and annotation of Popillia japonica's genome with initial clues to its potential as an invasive pest.</title>
        <authorList>
            <person name="Cucini C."/>
            <person name="Boschi S."/>
            <person name="Funari R."/>
            <person name="Cardaioli E."/>
            <person name="Iannotti N."/>
            <person name="Marturano G."/>
            <person name="Paoli F."/>
            <person name="Bruttini M."/>
            <person name="Carapelli A."/>
            <person name="Frati F."/>
            <person name="Nardi F."/>
        </authorList>
    </citation>
    <scope>NUCLEOTIDE SEQUENCE [LARGE SCALE GENOMIC DNA]</scope>
    <source>
        <strain evidence="1">DMR45628</strain>
    </source>
</reference>
<comment type="caution">
    <text evidence="1">The sequence shown here is derived from an EMBL/GenBank/DDBJ whole genome shotgun (WGS) entry which is preliminary data.</text>
</comment>
<gene>
    <name evidence="1" type="ORF">QE152_g39807</name>
</gene>
<sequence length="102" mass="11761">MAISDLIPPFNSTEHRTEQMAISDLIPPFREFVILDITVISRTTKPRLVFEQTSVLHRLSPPISCTHWKVYPSRIRLVRNRRSPGVRMISTLSVAIDGVRFF</sequence>
<accession>A0AAW1HT51</accession>
<dbReference type="AlphaFoldDB" id="A0AAW1HT51"/>
<dbReference type="Proteomes" id="UP001458880">
    <property type="component" value="Unassembled WGS sequence"/>
</dbReference>
<evidence type="ECO:0000313" key="2">
    <source>
        <dbReference type="Proteomes" id="UP001458880"/>
    </source>
</evidence>
<protein>
    <submittedName>
        <fullName evidence="1">Uncharacterized protein</fullName>
    </submittedName>
</protein>
<proteinExistence type="predicted"/>
<name>A0AAW1HT51_POPJA</name>
<keyword evidence="2" id="KW-1185">Reference proteome</keyword>
<dbReference type="EMBL" id="JASPKY010000991">
    <property type="protein sequence ID" value="KAK9679679.1"/>
    <property type="molecule type" value="Genomic_DNA"/>
</dbReference>
<organism evidence="1 2">
    <name type="scientific">Popillia japonica</name>
    <name type="common">Japanese beetle</name>
    <dbReference type="NCBI Taxonomy" id="7064"/>
    <lineage>
        <taxon>Eukaryota</taxon>
        <taxon>Metazoa</taxon>
        <taxon>Ecdysozoa</taxon>
        <taxon>Arthropoda</taxon>
        <taxon>Hexapoda</taxon>
        <taxon>Insecta</taxon>
        <taxon>Pterygota</taxon>
        <taxon>Neoptera</taxon>
        <taxon>Endopterygota</taxon>
        <taxon>Coleoptera</taxon>
        <taxon>Polyphaga</taxon>
        <taxon>Scarabaeiformia</taxon>
        <taxon>Scarabaeidae</taxon>
        <taxon>Rutelinae</taxon>
        <taxon>Popillia</taxon>
    </lineage>
</organism>
<evidence type="ECO:0000313" key="1">
    <source>
        <dbReference type="EMBL" id="KAK9679679.1"/>
    </source>
</evidence>